<sequence length="370" mass="40461">MGVQDLPKSVATAVDKIYTAGFSADLWQEGLSDLCNSLGAYSAVTVPRVAAHNTVNLPSTPGMEDFLQAFVRDGWYERDIRAERGWPLVDRGQAVVLEQDIIRPDEHDKHPLYQELYRRHGMLWWAGITFRTHEQQYVLSLSRSERQGAFSEEERRLFLQLTGHLAQSVTLAEKLCSAAGQGGLEVLDALGNGGILVDARGGVMGLNRNAERLLGRGIGIRHRAVYAQSPSANRCLQELLNRCLRLGPQPDPAVVVERPLGHPLLIEVLPIPAEAASPFFFGKVLLLLVDLDKRAMPKSALLASLFGLTAREAALALELTCGASLSEAADNLGITRETARGHLKVVFSKTDTNRQSELVALVQRAAAISF</sequence>
<dbReference type="SMART" id="SM00421">
    <property type="entry name" value="HTH_LUXR"/>
    <property type="match status" value="1"/>
</dbReference>
<reference evidence="2 3" key="1">
    <citation type="submission" date="2023-03" db="EMBL/GenBank/DDBJ databases">
        <title>Fodinicurvata sp. CAU 1616 isolated from sea sendiment.</title>
        <authorList>
            <person name="Kim W."/>
        </authorList>
    </citation>
    <scope>NUCLEOTIDE SEQUENCE [LARGE SCALE GENOMIC DNA]</scope>
    <source>
        <strain evidence="2 3">CAU 1616</strain>
    </source>
</reference>
<keyword evidence="3" id="KW-1185">Reference proteome</keyword>
<name>A0ABT5YPE2_9PROT</name>
<dbReference type="InterPro" id="IPR016032">
    <property type="entry name" value="Sig_transdc_resp-reg_C-effctor"/>
</dbReference>
<evidence type="ECO:0000313" key="2">
    <source>
        <dbReference type="EMBL" id="MDF2096702.1"/>
    </source>
</evidence>
<evidence type="ECO:0000313" key="3">
    <source>
        <dbReference type="Proteomes" id="UP001215503"/>
    </source>
</evidence>
<dbReference type="InterPro" id="IPR000792">
    <property type="entry name" value="Tscrpt_reg_LuxR_C"/>
</dbReference>
<dbReference type="EMBL" id="JARHUD010000007">
    <property type="protein sequence ID" value="MDF2096702.1"/>
    <property type="molecule type" value="Genomic_DNA"/>
</dbReference>
<proteinExistence type="predicted"/>
<comment type="caution">
    <text evidence="2">The sequence shown here is derived from an EMBL/GenBank/DDBJ whole genome shotgun (WGS) entry which is preliminary data.</text>
</comment>
<dbReference type="Gene3D" id="1.10.10.10">
    <property type="entry name" value="Winged helix-like DNA-binding domain superfamily/Winged helix DNA-binding domain"/>
    <property type="match status" value="1"/>
</dbReference>
<accession>A0ABT5YPE2</accession>
<organism evidence="2 3">
    <name type="scientific">Aquibaculum arenosum</name>
    <dbReference type="NCBI Taxonomy" id="3032591"/>
    <lineage>
        <taxon>Bacteria</taxon>
        <taxon>Pseudomonadati</taxon>
        <taxon>Pseudomonadota</taxon>
        <taxon>Alphaproteobacteria</taxon>
        <taxon>Rhodospirillales</taxon>
        <taxon>Rhodovibrionaceae</taxon>
        <taxon>Aquibaculum</taxon>
    </lineage>
</organism>
<dbReference type="SUPFAM" id="SSF46894">
    <property type="entry name" value="C-terminal effector domain of the bipartite response regulators"/>
    <property type="match status" value="1"/>
</dbReference>
<feature type="domain" description="HTH luxR-type" evidence="1">
    <location>
        <begin position="305"/>
        <end position="362"/>
    </location>
</feature>
<evidence type="ECO:0000259" key="1">
    <source>
        <dbReference type="SMART" id="SM00421"/>
    </source>
</evidence>
<dbReference type="Proteomes" id="UP001215503">
    <property type="component" value="Unassembled WGS sequence"/>
</dbReference>
<gene>
    <name evidence="2" type="ORF">P2G67_12015</name>
</gene>
<dbReference type="RefSeq" id="WP_275823418.1">
    <property type="nucleotide sequence ID" value="NZ_JARHUD010000007.1"/>
</dbReference>
<protein>
    <submittedName>
        <fullName evidence="2">Helix-turn-helix transcriptional regulator</fullName>
    </submittedName>
</protein>
<dbReference type="InterPro" id="IPR036388">
    <property type="entry name" value="WH-like_DNA-bd_sf"/>
</dbReference>